<feature type="chain" id="PRO_5040906063" description="YkuD domain-containing protein" evidence="1">
    <location>
        <begin position="23"/>
        <end position="212"/>
    </location>
</feature>
<dbReference type="OrthoDB" id="5985073at2759"/>
<organism evidence="2 3">
    <name type="scientific">Dispira parvispora</name>
    <dbReference type="NCBI Taxonomy" id="1520584"/>
    <lineage>
        <taxon>Eukaryota</taxon>
        <taxon>Fungi</taxon>
        <taxon>Fungi incertae sedis</taxon>
        <taxon>Zoopagomycota</taxon>
        <taxon>Kickxellomycotina</taxon>
        <taxon>Dimargaritomycetes</taxon>
        <taxon>Dimargaritales</taxon>
        <taxon>Dimargaritaceae</taxon>
        <taxon>Dispira</taxon>
    </lineage>
</organism>
<evidence type="ECO:0000256" key="1">
    <source>
        <dbReference type="SAM" id="SignalP"/>
    </source>
</evidence>
<evidence type="ECO:0000313" key="3">
    <source>
        <dbReference type="Proteomes" id="UP001150925"/>
    </source>
</evidence>
<name>A0A9W8ATL1_9FUNG</name>
<accession>A0A9W8ATL1</accession>
<keyword evidence="1" id="KW-0732">Signal</keyword>
<dbReference type="EMBL" id="JANBPY010001078">
    <property type="protein sequence ID" value="KAJ1961733.1"/>
    <property type="molecule type" value="Genomic_DNA"/>
</dbReference>
<dbReference type="AlphaFoldDB" id="A0A9W8ATL1"/>
<reference evidence="2" key="1">
    <citation type="submission" date="2022-07" db="EMBL/GenBank/DDBJ databases">
        <title>Phylogenomic reconstructions and comparative analyses of Kickxellomycotina fungi.</title>
        <authorList>
            <person name="Reynolds N.K."/>
            <person name="Stajich J.E."/>
            <person name="Barry K."/>
            <person name="Grigoriev I.V."/>
            <person name="Crous P."/>
            <person name="Smith M.E."/>
        </authorList>
    </citation>
    <scope>NUCLEOTIDE SEQUENCE</scope>
    <source>
        <strain evidence="2">RSA 1196</strain>
    </source>
</reference>
<dbReference type="Proteomes" id="UP001150925">
    <property type="component" value="Unassembled WGS sequence"/>
</dbReference>
<feature type="signal peptide" evidence="1">
    <location>
        <begin position="1"/>
        <end position="22"/>
    </location>
</feature>
<protein>
    <recommendedName>
        <fullName evidence="4">YkuD domain-containing protein</fullName>
    </recommendedName>
</protein>
<gene>
    <name evidence="2" type="ORF">IWQ62_003765</name>
</gene>
<sequence>MRCTSSSFFLWATLVSLCSVLGQPVDTVAHNATLHRRENIQLRMFYSVFSEQYDDVNFKIFPICDENRVIERRWFKDDFVNEMKVQGSGRYNKNEWFAISKIPTSNLPEGCYVKTDGPKTTKGAPLKPFASIVSQRYATGTKIYIPELEGKAIDNGQIHNGCVEVADEVSNIDEIAFYVFGPGRRSYFQDWMTINPRVEVNCEVKQYQLKTD</sequence>
<proteinExistence type="predicted"/>
<comment type="caution">
    <text evidence="2">The sequence shown here is derived from an EMBL/GenBank/DDBJ whole genome shotgun (WGS) entry which is preliminary data.</text>
</comment>
<keyword evidence="3" id="KW-1185">Reference proteome</keyword>
<evidence type="ECO:0000313" key="2">
    <source>
        <dbReference type="EMBL" id="KAJ1961733.1"/>
    </source>
</evidence>
<evidence type="ECO:0008006" key="4">
    <source>
        <dbReference type="Google" id="ProtNLM"/>
    </source>
</evidence>